<dbReference type="RefSeq" id="WP_106684916.1">
    <property type="nucleotide sequence ID" value="NZ_CP027667.1"/>
</dbReference>
<keyword evidence="5 8" id="KW-1133">Transmembrane helix</keyword>
<dbReference type="EMBL" id="CP027667">
    <property type="protein sequence ID" value="AVO50465.1"/>
    <property type="molecule type" value="Genomic_DNA"/>
</dbReference>
<feature type="transmembrane region" description="Helical" evidence="8">
    <location>
        <begin position="21"/>
        <end position="41"/>
    </location>
</feature>
<comment type="subcellular location">
    <subcellularLocation>
        <location evidence="1">Cell membrane</location>
        <topology evidence="1">Single-pass membrane protein</topology>
    </subcellularLocation>
    <subcellularLocation>
        <location evidence="7">Cell membrane</location>
        <topology evidence="7">Single-pass type II membrane protein</topology>
    </subcellularLocation>
</comment>
<dbReference type="AlphaFoldDB" id="A0A2R3QFB6"/>
<reference evidence="9 10" key="1">
    <citation type="submission" date="2018-03" db="EMBL/GenBank/DDBJ databases">
        <title>Genome sequencing of Melaminivora sp.</title>
        <authorList>
            <person name="Kim S.-J."/>
            <person name="Heo J."/>
            <person name="Ahn J.-H."/>
            <person name="Kwon S.-W."/>
        </authorList>
    </citation>
    <scope>NUCLEOTIDE SEQUENCE [LARGE SCALE GENOMIC DNA]</scope>
    <source>
        <strain evidence="9 10">SC2-9</strain>
    </source>
</reference>
<protein>
    <submittedName>
        <fullName evidence="9">Protein TolR</fullName>
    </submittedName>
</protein>
<evidence type="ECO:0000256" key="6">
    <source>
        <dbReference type="ARBA" id="ARBA00023136"/>
    </source>
</evidence>
<keyword evidence="7" id="KW-0653">Protein transport</keyword>
<evidence type="ECO:0000256" key="8">
    <source>
        <dbReference type="SAM" id="Phobius"/>
    </source>
</evidence>
<comment type="similarity">
    <text evidence="2 7">Belongs to the ExbD/TolR family.</text>
</comment>
<gene>
    <name evidence="9" type="ORF">C6568_15365</name>
</gene>
<dbReference type="InterPro" id="IPR003400">
    <property type="entry name" value="ExbD"/>
</dbReference>
<evidence type="ECO:0000256" key="2">
    <source>
        <dbReference type="ARBA" id="ARBA00005811"/>
    </source>
</evidence>
<sequence length="141" mass="15064">MPATASRSGSRRRSMNEINMVPFIDVMLVLLIIFMVTAPMLTPSSVNVPSVGKGTKVPKTRADVLVDKDGGIRFKTDGNERPVALQNLGATARNWLKDQPEDTPVLISADKTVPYDAVMQAMAALQRAGVSRVALAVKSGG</sequence>
<dbReference type="Gene3D" id="3.30.420.270">
    <property type="match status" value="1"/>
</dbReference>
<keyword evidence="7" id="KW-0813">Transport</keyword>
<dbReference type="KEGG" id="mela:C6568_15365"/>
<dbReference type="OrthoDB" id="9798629at2"/>
<evidence type="ECO:0000256" key="5">
    <source>
        <dbReference type="ARBA" id="ARBA00022989"/>
    </source>
</evidence>
<proteinExistence type="inferred from homology"/>
<evidence type="ECO:0000256" key="4">
    <source>
        <dbReference type="ARBA" id="ARBA00022692"/>
    </source>
</evidence>
<accession>A0A2R3QFB6</accession>
<keyword evidence="3" id="KW-1003">Cell membrane</keyword>
<evidence type="ECO:0000313" key="10">
    <source>
        <dbReference type="Proteomes" id="UP000237925"/>
    </source>
</evidence>
<evidence type="ECO:0000256" key="7">
    <source>
        <dbReference type="RuleBase" id="RU003879"/>
    </source>
</evidence>
<evidence type="ECO:0000313" key="9">
    <source>
        <dbReference type="EMBL" id="AVO50465.1"/>
    </source>
</evidence>
<organism evidence="9 10">
    <name type="scientific">Melaminivora suipulveris</name>
    <dbReference type="NCBI Taxonomy" id="2109913"/>
    <lineage>
        <taxon>Bacteria</taxon>
        <taxon>Pseudomonadati</taxon>
        <taxon>Pseudomonadota</taxon>
        <taxon>Betaproteobacteria</taxon>
        <taxon>Burkholderiales</taxon>
        <taxon>Comamonadaceae</taxon>
        <taxon>Melaminivora</taxon>
    </lineage>
</organism>
<dbReference type="GO" id="GO:0022857">
    <property type="term" value="F:transmembrane transporter activity"/>
    <property type="evidence" value="ECO:0007669"/>
    <property type="project" value="InterPro"/>
</dbReference>
<name>A0A2R3QFB6_9BURK</name>
<dbReference type="GO" id="GO:0005886">
    <property type="term" value="C:plasma membrane"/>
    <property type="evidence" value="ECO:0007669"/>
    <property type="project" value="UniProtKB-SubCell"/>
</dbReference>
<keyword evidence="10" id="KW-1185">Reference proteome</keyword>
<evidence type="ECO:0000256" key="1">
    <source>
        <dbReference type="ARBA" id="ARBA00004162"/>
    </source>
</evidence>
<keyword evidence="4 7" id="KW-0812">Transmembrane</keyword>
<dbReference type="PANTHER" id="PTHR30558">
    <property type="entry name" value="EXBD MEMBRANE COMPONENT OF PMF-DRIVEN MACROMOLECULE IMPORT SYSTEM"/>
    <property type="match status" value="1"/>
</dbReference>
<dbReference type="Proteomes" id="UP000237925">
    <property type="component" value="Chromosome"/>
</dbReference>
<dbReference type="GO" id="GO:0015031">
    <property type="term" value="P:protein transport"/>
    <property type="evidence" value="ECO:0007669"/>
    <property type="project" value="UniProtKB-KW"/>
</dbReference>
<evidence type="ECO:0000256" key="3">
    <source>
        <dbReference type="ARBA" id="ARBA00022475"/>
    </source>
</evidence>
<keyword evidence="6 8" id="KW-0472">Membrane</keyword>
<dbReference type="Pfam" id="PF02472">
    <property type="entry name" value="ExbD"/>
    <property type="match status" value="1"/>
</dbReference>